<keyword evidence="21" id="KW-0812">Transmembrane</keyword>
<dbReference type="STRING" id="857340.A0A086T5A7"/>
<evidence type="ECO:0000256" key="9">
    <source>
        <dbReference type="ARBA" id="ARBA00041857"/>
    </source>
</evidence>
<keyword evidence="21" id="KW-0472">Membrane</keyword>
<evidence type="ECO:0000256" key="17">
    <source>
        <dbReference type="ARBA" id="ARBA00044262"/>
    </source>
</evidence>
<comment type="subcellular location">
    <subcellularLocation>
        <location evidence="1">Secreted</location>
    </subcellularLocation>
</comment>
<feature type="active site" description="Nucleophile" evidence="18">
    <location>
        <position position="116"/>
    </location>
</feature>
<comment type="catalytic activity">
    <reaction evidence="12">
        <text>1D-myo-inositol 1,2-bisphosphate + H2O = 1D-myo-inositol 2-phosphate + phosphate</text>
        <dbReference type="Rhea" id="RHEA:77135"/>
        <dbReference type="ChEBI" id="CHEBI:15377"/>
        <dbReference type="ChEBI" id="CHEBI:43474"/>
        <dbReference type="ChEBI" id="CHEBI:84142"/>
        <dbReference type="ChEBI" id="CHEBI:195539"/>
    </reaction>
    <physiologicalReaction direction="left-to-right" evidence="12">
        <dbReference type="Rhea" id="RHEA:77136"/>
    </physiologicalReaction>
</comment>
<accession>A0A086T5A7</accession>
<keyword evidence="8" id="KW-0325">Glycoprotein</keyword>
<comment type="catalytic activity">
    <reaction evidence="15">
        <text>1D-myo-inositol hexakisphosphate + H2O = 1D-myo-inositol 1,2,4,5,6-pentakisphosphate + phosphate</text>
        <dbReference type="Rhea" id="RHEA:16989"/>
        <dbReference type="ChEBI" id="CHEBI:15377"/>
        <dbReference type="ChEBI" id="CHEBI:43474"/>
        <dbReference type="ChEBI" id="CHEBI:57798"/>
        <dbReference type="ChEBI" id="CHEBI:58130"/>
        <dbReference type="EC" id="3.1.3.8"/>
    </reaction>
    <physiologicalReaction direction="left-to-right" evidence="15">
        <dbReference type="Rhea" id="RHEA:16990"/>
    </physiologicalReaction>
</comment>
<keyword evidence="23" id="KW-1185">Reference proteome</keyword>
<dbReference type="GO" id="GO:0003993">
    <property type="term" value="F:acid phosphatase activity"/>
    <property type="evidence" value="ECO:0007669"/>
    <property type="project" value="TreeGrafter"/>
</dbReference>
<evidence type="ECO:0000256" key="8">
    <source>
        <dbReference type="ARBA" id="ARBA00023180"/>
    </source>
</evidence>
<comment type="catalytic activity">
    <reaction evidence="11">
        <text>1D-myo-inositol 1,2,5,6-tetrakisphosphate + H2O = 1D-myo-inositol 1,2,6-trisphosphate + phosphate</text>
        <dbReference type="Rhea" id="RHEA:77119"/>
        <dbReference type="ChEBI" id="CHEBI:15377"/>
        <dbReference type="ChEBI" id="CHEBI:43474"/>
        <dbReference type="ChEBI" id="CHEBI:195535"/>
        <dbReference type="ChEBI" id="CHEBI:195537"/>
    </reaction>
    <physiologicalReaction direction="left-to-right" evidence="11">
        <dbReference type="Rhea" id="RHEA:77120"/>
    </physiologicalReaction>
</comment>
<evidence type="ECO:0000256" key="4">
    <source>
        <dbReference type="ARBA" id="ARBA00012632"/>
    </source>
</evidence>
<dbReference type="SUPFAM" id="SSF53254">
    <property type="entry name" value="Phosphoglycerate mutase-like"/>
    <property type="match status" value="1"/>
</dbReference>
<organism evidence="22 23">
    <name type="scientific">Hapsidospora chrysogenum (strain ATCC 11550 / CBS 779.69 / DSM 880 / IAM 14645 / JCM 23072 / IMI 49137)</name>
    <name type="common">Acremonium chrysogenum</name>
    <dbReference type="NCBI Taxonomy" id="857340"/>
    <lineage>
        <taxon>Eukaryota</taxon>
        <taxon>Fungi</taxon>
        <taxon>Dikarya</taxon>
        <taxon>Ascomycota</taxon>
        <taxon>Pezizomycotina</taxon>
        <taxon>Sordariomycetes</taxon>
        <taxon>Hypocreomycetidae</taxon>
        <taxon>Hypocreales</taxon>
        <taxon>Bionectriaceae</taxon>
        <taxon>Hapsidospora</taxon>
    </lineage>
</organism>
<evidence type="ECO:0000313" key="22">
    <source>
        <dbReference type="EMBL" id="KFH44539.1"/>
    </source>
</evidence>
<dbReference type="EMBL" id="JPKY01000046">
    <property type="protein sequence ID" value="KFH44539.1"/>
    <property type="molecule type" value="Genomic_DNA"/>
</dbReference>
<keyword evidence="7 19" id="KW-1015">Disulfide bond</keyword>
<name>A0A086T5A7_HAPC1</name>
<proteinExistence type="inferred from homology"/>
<dbReference type="AlphaFoldDB" id="A0A086T5A7"/>
<feature type="compositionally biased region" description="Gly residues" evidence="20">
    <location>
        <begin position="448"/>
        <end position="458"/>
    </location>
</feature>
<dbReference type="GO" id="GO:0005576">
    <property type="term" value="C:extracellular region"/>
    <property type="evidence" value="ECO:0007669"/>
    <property type="project" value="UniProtKB-SubCell"/>
</dbReference>
<feature type="transmembrane region" description="Helical" evidence="21">
    <location>
        <begin position="42"/>
        <end position="63"/>
    </location>
</feature>
<dbReference type="InterPro" id="IPR000560">
    <property type="entry name" value="His_Pase_clade-2"/>
</dbReference>
<dbReference type="GO" id="GO:0016158">
    <property type="term" value="F:inositol hexakisphosphate 3-phosphatase activity"/>
    <property type="evidence" value="ECO:0007669"/>
    <property type="project" value="UniProtKB-EC"/>
</dbReference>
<evidence type="ECO:0000256" key="20">
    <source>
        <dbReference type="SAM" id="MobiDB-lite"/>
    </source>
</evidence>
<feature type="disulfide bond" evidence="19">
    <location>
        <begin position="245"/>
        <end position="520"/>
    </location>
</feature>
<evidence type="ECO:0000256" key="16">
    <source>
        <dbReference type="ARBA" id="ARBA00044106"/>
    </source>
</evidence>
<comment type="caution">
    <text evidence="22">The sequence shown here is derived from an EMBL/GenBank/DDBJ whole genome shotgun (WGS) entry which is preliminary data.</text>
</comment>
<dbReference type="EC" id="3.1.3.8" evidence="4"/>
<evidence type="ECO:0000256" key="7">
    <source>
        <dbReference type="ARBA" id="ARBA00023157"/>
    </source>
</evidence>
<dbReference type="InterPro" id="IPR033379">
    <property type="entry name" value="Acid_Pase_AS"/>
</dbReference>
<evidence type="ECO:0000256" key="3">
    <source>
        <dbReference type="ARBA" id="ARBA00011245"/>
    </source>
</evidence>
<evidence type="ECO:0000256" key="12">
    <source>
        <dbReference type="ARBA" id="ARBA00043675"/>
    </source>
</evidence>
<evidence type="ECO:0000256" key="2">
    <source>
        <dbReference type="ARBA" id="ARBA00005375"/>
    </source>
</evidence>
<evidence type="ECO:0000256" key="1">
    <source>
        <dbReference type="ARBA" id="ARBA00004613"/>
    </source>
</evidence>
<dbReference type="InterPro" id="IPR016274">
    <property type="entry name" value="Histidine_acid_Pase_euk"/>
</dbReference>
<evidence type="ECO:0000256" key="19">
    <source>
        <dbReference type="PIRSR" id="PIRSR000894-2"/>
    </source>
</evidence>
<keyword evidence="5" id="KW-0964">Secreted</keyword>
<feature type="disulfide bond" evidence="19">
    <location>
        <begin position="105"/>
        <end position="445"/>
    </location>
</feature>
<dbReference type="CDD" id="cd07061">
    <property type="entry name" value="HP_HAP_like"/>
    <property type="match status" value="1"/>
</dbReference>
<feature type="compositionally biased region" description="Acidic residues" evidence="20">
    <location>
        <begin position="463"/>
        <end position="472"/>
    </location>
</feature>
<dbReference type="Proteomes" id="UP000029964">
    <property type="component" value="Unassembled WGS sequence"/>
</dbReference>
<dbReference type="InterPro" id="IPR029033">
    <property type="entry name" value="His_PPase_superfam"/>
</dbReference>
<dbReference type="PANTHER" id="PTHR20963">
    <property type="entry name" value="MULTIPLE INOSITOL POLYPHOSPHATE PHOSPHATASE-RELATED"/>
    <property type="match status" value="1"/>
</dbReference>
<comment type="subunit">
    <text evidence="3">Monomer.</text>
</comment>
<evidence type="ECO:0000256" key="18">
    <source>
        <dbReference type="PIRSR" id="PIRSR000894-1"/>
    </source>
</evidence>
<dbReference type="PIRSF" id="PIRSF000894">
    <property type="entry name" value="Acid_phosphatase"/>
    <property type="match status" value="1"/>
</dbReference>
<evidence type="ECO:0000256" key="15">
    <source>
        <dbReference type="ARBA" id="ARBA00043788"/>
    </source>
</evidence>
<evidence type="ECO:0000256" key="13">
    <source>
        <dbReference type="ARBA" id="ARBA00043721"/>
    </source>
</evidence>
<dbReference type="PANTHER" id="PTHR20963:SF24">
    <property type="entry name" value="3-PHYTASE B"/>
    <property type="match status" value="1"/>
</dbReference>
<reference evidence="23" key="1">
    <citation type="journal article" date="2014" name="Genome Announc.">
        <title>Genome sequence and annotation of Acremonium chrysogenum, producer of the beta-lactam antibiotic cephalosporin C.</title>
        <authorList>
            <person name="Terfehr D."/>
            <person name="Dahlmann T.A."/>
            <person name="Specht T."/>
            <person name="Zadra I."/>
            <person name="Kuernsteiner H."/>
            <person name="Kueck U."/>
        </authorList>
    </citation>
    <scope>NUCLEOTIDE SEQUENCE [LARGE SCALE GENOMIC DNA]</scope>
    <source>
        <strain evidence="23">ATCC 11550 / CBS 779.69 / DSM 880 / IAM 14645 / JCM 23072 / IMI 49137</strain>
    </source>
</reference>
<dbReference type="PROSITE" id="PS00778">
    <property type="entry name" value="HIS_ACID_PHOSPHAT_2"/>
    <property type="match status" value="1"/>
</dbReference>
<feature type="disulfide bond" evidence="19">
    <location>
        <begin position="491"/>
        <end position="499"/>
    </location>
</feature>
<dbReference type="Pfam" id="PF00328">
    <property type="entry name" value="His_Phos_2"/>
    <property type="match status" value="1"/>
</dbReference>
<keyword evidence="6" id="KW-0378">Hydrolase</keyword>
<evidence type="ECO:0000256" key="6">
    <source>
        <dbReference type="ARBA" id="ARBA00022801"/>
    </source>
</evidence>
<comment type="similarity">
    <text evidence="2">Belongs to the histidine acid phosphatase family.</text>
</comment>
<dbReference type="PROSITE" id="PS00616">
    <property type="entry name" value="HIS_ACID_PHOSPHAT_1"/>
    <property type="match status" value="1"/>
</dbReference>
<feature type="disulfide bond" evidence="19">
    <location>
        <begin position="297"/>
        <end position="313"/>
    </location>
</feature>
<protein>
    <recommendedName>
        <fullName evidence="16">Phytase A</fullName>
        <ecNumber evidence="4">3.1.3.8</ecNumber>
    </recommendedName>
    <alternativeName>
        <fullName evidence="17">Histidine acid phosphatase phyA</fullName>
    </alternativeName>
    <alternativeName>
        <fullName evidence="10">Myo-inositol hexakisphosphate phosphohydrolase A</fullName>
    </alternativeName>
    <alternativeName>
        <fullName evidence="9">Myo-inositol-hexaphosphate 3-phosphohydrolase A</fullName>
    </alternativeName>
</protein>
<evidence type="ECO:0000256" key="11">
    <source>
        <dbReference type="ARBA" id="ARBA00043670"/>
    </source>
</evidence>
<evidence type="ECO:0000313" key="23">
    <source>
        <dbReference type="Proteomes" id="UP000029964"/>
    </source>
</evidence>
<evidence type="ECO:0000256" key="21">
    <source>
        <dbReference type="SAM" id="Phobius"/>
    </source>
</evidence>
<evidence type="ECO:0000256" key="5">
    <source>
        <dbReference type="ARBA" id="ARBA00022525"/>
    </source>
</evidence>
<evidence type="ECO:0000256" key="10">
    <source>
        <dbReference type="ARBA" id="ARBA00042300"/>
    </source>
</evidence>
<evidence type="ECO:0000256" key="14">
    <source>
        <dbReference type="ARBA" id="ARBA00043748"/>
    </source>
</evidence>
<dbReference type="Gene3D" id="3.40.50.1240">
    <property type="entry name" value="Phosphoglycerate mutase-like"/>
    <property type="match status" value="1"/>
</dbReference>
<feature type="region of interest" description="Disordered" evidence="20">
    <location>
        <begin position="448"/>
        <end position="472"/>
    </location>
</feature>
<dbReference type="HOGENOM" id="CLU_020880_0_0_1"/>
<comment type="catalytic activity">
    <reaction evidence="13">
        <text>1D-myo-inositol 1,2,6-trisphosphate + H2O = 1D-myo-inositol 1,2-bisphosphate + phosphate</text>
        <dbReference type="Rhea" id="RHEA:77131"/>
        <dbReference type="ChEBI" id="CHEBI:15377"/>
        <dbReference type="ChEBI" id="CHEBI:43474"/>
        <dbReference type="ChEBI" id="CHEBI:195537"/>
        <dbReference type="ChEBI" id="CHEBI:195539"/>
    </reaction>
    <physiologicalReaction direction="left-to-right" evidence="13">
        <dbReference type="Rhea" id="RHEA:77132"/>
    </physiologicalReaction>
</comment>
<comment type="catalytic activity">
    <reaction evidence="14">
        <text>1D-myo-inositol 1,2,4,5,6-pentakisphosphate + H2O = 1D-myo-inositol 1,2,5,6-tetrakisphosphate + phosphate</text>
        <dbReference type="Rhea" id="RHEA:77115"/>
        <dbReference type="ChEBI" id="CHEBI:15377"/>
        <dbReference type="ChEBI" id="CHEBI:43474"/>
        <dbReference type="ChEBI" id="CHEBI:57798"/>
        <dbReference type="ChEBI" id="CHEBI:195535"/>
    </reaction>
    <physiologicalReaction direction="left-to-right" evidence="14">
        <dbReference type="Rhea" id="RHEA:77116"/>
    </physiologicalReaction>
</comment>
<feature type="active site" description="Proton donor" evidence="18">
    <location>
        <position position="393"/>
    </location>
</feature>
<sequence length="522" mass="57440">MMAYLRKMISGGSYGYSAIPEPDSPLPEHRRAPWGGRLRRPVILALTATCVVVLLHISISSWVPGRGNNCEEDGSCVGTSPRLWGQYSPFFSVPSEVDPDIPAGCEVTFASVLSRHGARDPTIRKTVLYADVIERIQRHVTDYGSGFEFLQDYKYTLGNDQLTSFGEQQMVASGEAFGLRYRALVEKHDPFIRAAGQGRVIVSAEKFTQGLYAGLEGRDGDEQIGDILILPETDGFNNSLNHGACLVFENGPSSELGHERQDAWRETWLPPVRDRLNAKLPGANLSLQDTIFIMDLCPFNTVADPEADKSDFCRLFSRDEWRNYDYFESLEKWYGYGPGNPLGPTQGVGYVNELIARLTGEPVDDQTTTNSTLNASPETFPLDRKLYADFSHDNTMTSIYGALGLYNGTGDLPVEQWLPAQEAGGYSAAWTVPFAGRMYVEKMRCGSGGGGGGGGGGSAEVEGPQEEEEEEEEEELVRVLVNDRVVPLQTCEADSLGRCRLSAFVQSLSFARDGGLWHECFT</sequence>
<keyword evidence="21" id="KW-1133">Transmembrane helix</keyword>
<gene>
    <name evidence="22" type="ORF">ACRE_046450</name>
</gene>
<dbReference type="OrthoDB" id="6509975at2759"/>